<name>A0A843VHV5_COLES</name>
<comment type="caution">
    <text evidence="2">The sequence shown here is derived from an EMBL/GenBank/DDBJ whole genome shotgun (WGS) entry which is preliminary data.</text>
</comment>
<dbReference type="EMBL" id="NMUH01001801">
    <property type="protein sequence ID" value="MQL95525.1"/>
    <property type="molecule type" value="Genomic_DNA"/>
</dbReference>
<organism evidence="2 3">
    <name type="scientific">Colocasia esculenta</name>
    <name type="common">Wild taro</name>
    <name type="synonym">Arum esculentum</name>
    <dbReference type="NCBI Taxonomy" id="4460"/>
    <lineage>
        <taxon>Eukaryota</taxon>
        <taxon>Viridiplantae</taxon>
        <taxon>Streptophyta</taxon>
        <taxon>Embryophyta</taxon>
        <taxon>Tracheophyta</taxon>
        <taxon>Spermatophyta</taxon>
        <taxon>Magnoliopsida</taxon>
        <taxon>Liliopsida</taxon>
        <taxon>Araceae</taxon>
        <taxon>Aroideae</taxon>
        <taxon>Colocasieae</taxon>
        <taxon>Colocasia</taxon>
    </lineage>
</organism>
<proteinExistence type="predicted"/>
<protein>
    <submittedName>
        <fullName evidence="2">Uncharacterized protein</fullName>
    </submittedName>
</protein>
<sequence>MAGGGSSNSKDCSCLCGLVGRYLRQHAEALAPGGRLDESLSSSKPEEAAVAPPTMSKEAEKDLLVSLTLVLREIERWTTEAECDYEQV</sequence>
<gene>
    <name evidence="2" type="ORF">Taro_028197</name>
</gene>
<keyword evidence="3" id="KW-1185">Reference proteome</keyword>
<evidence type="ECO:0000313" key="2">
    <source>
        <dbReference type="EMBL" id="MQL95525.1"/>
    </source>
</evidence>
<feature type="region of interest" description="Disordered" evidence="1">
    <location>
        <begin position="33"/>
        <end position="56"/>
    </location>
</feature>
<dbReference type="Proteomes" id="UP000652761">
    <property type="component" value="Unassembled WGS sequence"/>
</dbReference>
<reference evidence="2" key="1">
    <citation type="submission" date="2017-07" db="EMBL/GenBank/DDBJ databases">
        <title>Taro Niue Genome Assembly and Annotation.</title>
        <authorList>
            <person name="Atibalentja N."/>
            <person name="Keating K."/>
            <person name="Fields C.J."/>
        </authorList>
    </citation>
    <scope>NUCLEOTIDE SEQUENCE</scope>
    <source>
        <strain evidence="2">Niue_2</strain>
        <tissue evidence="2">Leaf</tissue>
    </source>
</reference>
<evidence type="ECO:0000313" key="3">
    <source>
        <dbReference type="Proteomes" id="UP000652761"/>
    </source>
</evidence>
<evidence type="ECO:0000256" key="1">
    <source>
        <dbReference type="SAM" id="MobiDB-lite"/>
    </source>
</evidence>
<dbReference type="AlphaFoldDB" id="A0A843VHV5"/>
<accession>A0A843VHV5</accession>